<dbReference type="InterPro" id="IPR036397">
    <property type="entry name" value="RNaseH_sf"/>
</dbReference>
<dbReference type="OrthoDB" id="4737581at2759"/>
<proteinExistence type="predicted"/>
<evidence type="ECO:0000313" key="2">
    <source>
        <dbReference type="EMBL" id="GBL82148.1"/>
    </source>
</evidence>
<evidence type="ECO:0000256" key="1">
    <source>
        <dbReference type="SAM" id="SignalP"/>
    </source>
</evidence>
<evidence type="ECO:0000313" key="3">
    <source>
        <dbReference type="Proteomes" id="UP000499080"/>
    </source>
</evidence>
<dbReference type="Proteomes" id="UP000499080">
    <property type="component" value="Unassembled WGS sequence"/>
</dbReference>
<organism evidence="2 3">
    <name type="scientific">Araneus ventricosus</name>
    <name type="common">Orbweaver spider</name>
    <name type="synonym">Epeira ventricosa</name>
    <dbReference type="NCBI Taxonomy" id="182803"/>
    <lineage>
        <taxon>Eukaryota</taxon>
        <taxon>Metazoa</taxon>
        <taxon>Ecdysozoa</taxon>
        <taxon>Arthropoda</taxon>
        <taxon>Chelicerata</taxon>
        <taxon>Arachnida</taxon>
        <taxon>Araneae</taxon>
        <taxon>Araneomorphae</taxon>
        <taxon>Entelegynae</taxon>
        <taxon>Araneoidea</taxon>
        <taxon>Araneidae</taxon>
        <taxon>Araneus</taxon>
    </lineage>
</organism>
<gene>
    <name evidence="2" type="ORF">AVEN_252345_1</name>
</gene>
<keyword evidence="3" id="KW-1185">Reference proteome</keyword>
<accession>A0A4Y2AR21</accession>
<dbReference type="EMBL" id="BGPR01000028">
    <property type="protein sequence ID" value="GBL82148.1"/>
    <property type="molecule type" value="Genomic_DNA"/>
</dbReference>
<comment type="caution">
    <text evidence="2">The sequence shown here is derived from an EMBL/GenBank/DDBJ whole genome shotgun (WGS) entry which is preliminary data.</text>
</comment>
<dbReference type="Gene3D" id="3.30.420.10">
    <property type="entry name" value="Ribonuclease H-like superfamily/Ribonuclease H"/>
    <property type="match status" value="1"/>
</dbReference>
<keyword evidence="1" id="KW-0732">Signal</keyword>
<feature type="signal peptide" evidence="1">
    <location>
        <begin position="1"/>
        <end position="18"/>
    </location>
</feature>
<sequence length="93" mass="10479">MSMQTFLVELMLPPSASCVVLFPFFNSKVGLWKTINAAISCQILPRLRRDILTSGVDNVHPHSAVVTQKLLKQFKWDVSDHPAHSPDFISFLN</sequence>
<reference evidence="2 3" key="1">
    <citation type="journal article" date="2019" name="Sci. Rep.">
        <title>Orb-weaving spider Araneus ventricosus genome elucidates the spidroin gene catalogue.</title>
        <authorList>
            <person name="Kono N."/>
            <person name="Nakamura H."/>
            <person name="Ohtoshi R."/>
            <person name="Moran D.A.P."/>
            <person name="Shinohara A."/>
            <person name="Yoshida Y."/>
            <person name="Fujiwara M."/>
            <person name="Mori M."/>
            <person name="Tomita M."/>
            <person name="Arakawa K."/>
        </authorList>
    </citation>
    <scope>NUCLEOTIDE SEQUENCE [LARGE SCALE GENOMIC DNA]</scope>
</reference>
<name>A0A4Y2AR21_ARAVE</name>
<dbReference type="AlphaFoldDB" id="A0A4Y2AR21"/>
<feature type="chain" id="PRO_5021428516" evidence="1">
    <location>
        <begin position="19"/>
        <end position="93"/>
    </location>
</feature>
<protein>
    <submittedName>
        <fullName evidence="2">Uncharacterized protein</fullName>
    </submittedName>
</protein>
<dbReference type="GO" id="GO:0003676">
    <property type="term" value="F:nucleic acid binding"/>
    <property type="evidence" value="ECO:0007669"/>
    <property type="project" value="InterPro"/>
</dbReference>